<comment type="similarity">
    <text evidence="2 6">Belongs to the peroxisomal membrane protein PXMP2/4 family.</text>
</comment>
<evidence type="ECO:0000256" key="2">
    <source>
        <dbReference type="ARBA" id="ARBA00006824"/>
    </source>
</evidence>
<name>A0A7I8V7U9_9ANNE</name>
<feature type="transmembrane region" description="Helical" evidence="6">
    <location>
        <begin position="20"/>
        <end position="41"/>
    </location>
</feature>
<reference evidence="7 8" key="1">
    <citation type="submission" date="2020-08" db="EMBL/GenBank/DDBJ databases">
        <authorList>
            <person name="Hejnol A."/>
        </authorList>
    </citation>
    <scope>NUCLEOTIDE SEQUENCE [LARGE SCALE GENOMIC DNA]</scope>
</reference>
<dbReference type="GO" id="GO:0016020">
    <property type="term" value="C:membrane"/>
    <property type="evidence" value="ECO:0007669"/>
    <property type="project" value="UniProtKB-SubCell"/>
</dbReference>
<evidence type="ECO:0000313" key="7">
    <source>
        <dbReference type="EMBL" id="CAD5112320.1"/>
    </source>
</evidence>
<organism evidence="7 8">
    <name type="scientific">Dimorphilus gyrociliatus</name>
    <dbReference type="NCBI Taxonomy" id="2664684"/>
    <lineage>
        <taxon>Eukaryota</taxon>
        <taxon>Metazoa</taxon>
        <taxon>Spiralia</taxon>
        <taxon>Lophotrochozoa</taxon>
        <taxon>Annelida</taxon>
        <taxon>Polychaeta</taxon>
        <taxon>Polychaeta incertae sedis</taxon>
        <taxon>Dinophilidae</taxon>
        <taxon>Dimorphilus</taxon>
    </lineage>
</organism>
<dbReference type="PANTHER" id="PTHR11266">
    <property type="entry name" value="PEROXISOMAL MEMBRANE PROTEIN 2, PXMP2 MPV17"/>
    <property type="match status" value="1"/>
</dbReference>
<comment type="caution">
    <text evidence="7">The sequence shown here is derived from an EMBL/GenBank/DDBJ whole genome shotgun (WGS) entry which is preliminary data.</text>
</comment>
<keyword evidence="3 6" id="KW-0812">Transmembrane</keyword>
<evidence type="ECO:0000256" key="1">
    <source>
        <dbReference type="ARBA" id="ARBA00004141"/>
    </source>
</evidence>
<dbReference type="Pfam" id="PF04117">
    <property type="entry name" value="Mpv17_PMP22"/>
    <property type="match status" value="1"/>
</dbReference>
<feature type="transmembrane region" description="Helical" evidence="6">
    <location>
        <begin position="162"/>
        <end position="181"/>
    </location>
</feature>
<dbReference type="InterPro" id="IPR007248">
    <property type="entry name" value="Mpv17_PMP22"/>
</dbReference>
<protein>
    <submittedName>
        <fullName evidence="7">DgyrCDS1547</fullName>
    </submittedName>
</protein>
<dbReference type="AlphaFoldDB" id="A0A7I8V7U9"/>
<evidence type="ECO:0000256" key="4">
    <source>
        <dbReference type="ARBA" id="ARBA00022989"/>
    </source>
</evidence>
<dbReference type="EMBL" id="CAJFCJ010000002">
    <property type="protein sequence ID" value="CAD5112320.1"/>
    <property type="molecule type" value="Genomic_DNA"/>
</dbReference>
<dbReference type="GO" id="GO:0005739">
    <property type="term" value="C:mitochondrion"/>
    <property type="evidence" value="ECO:0007669"/>
    <property type="project" value="TreeGrafter"/>
</dbReference>
<dbReference type="PANTHER" id="PTHR11266:SF8">
    <property type="entry name" value="MPV17-LIKE PROTEIN 2"/>
    <property type="match status" value="1"/>
</dbReference>
<feature type="transmembrane region" description="Helical" evidence="6">
    <location>
        <begin position="102"/>
        <end position="123"/>
    </location>
</feature>
<sequence>MVMNKIRILLIRSYNTMFNKYLLVTNIATCSVMLGLGEVAVQQIEMYRNHREKRDWSTVGRMMILGGINGPLNHYWYTNLDKFFPGRNLGPIVKKIIMDETIGSVMFTSIFFIGAGLLAGHTLNDAVDELKSKFITVYKADLTIWPVAQLINFYLIPIKFRVIFVAFLSFGWCSFLCYMSSVEVDKDEGEISKVSLKAIKEP</sequence>
<feature type="transmembrane region" description="Helical" evidence="6">
    <location>
        <begin position="135"/>
        <end position="155"/>
    </location>
</feature>
<evidence type="ECO:0000313" key="8">
    <source>
        <dbReference type="Proteomes" id="UP000549394"/>
    </source>
</evidence>
<keyword evidence="5 6" id="KW-0472">Membrane</keyword>
<dbReference type="OrthoDB" id="10267969at2759"/>
<comment type="subcellular location">
    <subcellularLocation>
        <location evidence="1">Membrane</location>
        <topology evidence="1">Multi-pass membrane protein</topology>
    </subcellularLocation>
</comment>
<accession>A0A7I8V7U9</accession>
<gene>
    <name evidence="7" type="ORF">DGYR_LOCUS1490</name>
</gene>
<keyword evidence="8" id="KW-1185">Reference proteome</keyword>
<keyword evidence="4 6" id="KW-1133">Transmembrane helix</keyword>
<evidence type="ECO:0000256" key="5">
    <source>
        <dbReference type="ARBA" id="ARBA00023136"/>
    </source>
</evidence>
<proteinExistence type="inferred from homology"/>
<dbReference type="GO" id="GO:0061668">
    <property type="term" value="P:mitochondrial ribosome assembly"/>
    <property type="evidence" value="ECO:0007669"/>
    <property type="project" value="TreeGrafter"/>
</dbReference>
<evidence type="ECO:0000256" key="6">
    <source>
        <dbReference type="RuleBase" id="RU363053"/>
    </source>
</evidence>
<evidence type="ECO:0000256" key="3">
    <source>
        <dbReference type="ARBA" id="ARBA00022692"/>
    </source>
</evidence>
<dbReference type="Proteomes" id="UP000549394">
    <property type="component" value="Unassembled WGS sequence"/>
</dbReference>